<feature type="region of interest" description="Disordered" evidence="11">
    <location>
        <begin position="1087"/>
        <end position="1142"/>
    </location>
</feature>
<name>A0ABD1A5H6_CARAN</name>
<evidence type="ECO:0000256" key="8">
    <source>
        <dbReference type="ARBA" id="ARBA00023242"/>
    </source>
</evidence>
<evidence type="ECO:0000256" key="2">
    <source>
        <dbReference type="ARBA" id="ARBA00022517"/>
    </source>
</evidence>
<dbReference type="InterPro" id="IPR037875">
    <property type="entry name" value="Bms1_N"/>
</dbReference>
<evidence type="ECO:0000256" key="7">
    <source>
        <dbReference type="ARBA" id="ARBA00023134"/>
    </source>
</evidence>
<evidence type="ECO:0000256" key="3">
    <source>
        <dbReference type="ARBA" id="ARBA00022553"/>
    </source>
</evidence>
<keyword evidence="4" id="KW-0547">Nucleotide-binding</keyword>
<feature type="compositionally biased region" description="Basic and acidic residues" evidence="11">
    <location>
        <begin position="1088"/>
        <end position="1115"/>
    </location>
</feature>
<keyword evidence="5" id="KW-0378">Hydrolase</keyword>
<organism evidence="13 14">
    <name type="scientific">Cardamine amara subsp. amara</name>
    <dbReference type="NCBI Taxonomy" id="228776"/>
    <lineage>
        <taxon>Eukaryota</taxon>
        <taxon>Viridiplantae</taxon>
        <taxon>Streptophyta</taxon>
        <taxon>Embryophyta</taxon>
        <taxon>Tracheophyta</taxon>
        <taxon>Spermatophyta</taxon>
        <taxon>Magnoliopsida</taxon>
        <taxon>eudicotyledons</taxon>
        <taxon>Gunneridae</taxon>
        <taxon>Pentapetalae</taxon>
        <taxon>rosids</taxon>
        <taxon>malvids</taxon>
        <taxon>Brassicales</taxon>
        <taxon>Brassicaceae</taxon>
        <taxon>Cardamineae</taxon>
        <taxon>Cardamine</taxon>
    </lineage>
</organism>
<comment type="similarity">
    <text evidence="10">Belongs to the TRAFAC class translation factor GTPase superfamily. Bms1-like GTPase family. BMS1 subfamily.</text>
</comment>
<dbReference type="Gene3D" id="3.40.50.300">
    <property type="entry name" value="P-loop containing nucleotide triphosphate hydrolases"/>
    <property type="match status" value="1"/>
</dbReference>
<comment type="catalytic activity">
    <reaction evidence="9">
        <text>GTP + H2O = GDP + phosphate + H(+)</text>
        <dbReference type="Rhea" id="RHEA:19669"/>
        <dbReference type="ChEBI" id="CHEBI:15377"/>
        <dbReference type="ChEBI" id="CHEBI:15378"/>
        <dbReference type="ChEBI" id="CHEBI:37565"/>
        <dbReference type="ChEBI" id="CHEBI:43474"/>
        <dbReference type="ChEBI" id="CHEBI:58189"/>
    </reaction>
    <physiologicalReaction direction="left-to-right" evidence="9">
        <dbReference type="Rhea" id="RHEA:19670"/>
    </physiologicalReaction>
</comment>
<dbReference type="InterPro" id="IPR027417">
    <property type="entry name" value="P-loop_NTPase"/>
</dbReference>
<feature type="compositionally biased region" description="Acidic residues" evidence="11">
    <location>
        <begin position="447"/>
        <end position="456"/>
    </location>
</feature>
<gene>
    <name evidence="13" type="ORF">V5N11_015021</name>
</gene>
<evidence type="ECO:0000256" key="4">
    <source>
        <dbReference type="ARBA" id="ARBA00022741"/>
    </source>
</evidence>
<dbReference type="GO" id="GO:0042274">
    <property type="term" value="P:ribosomal small subunit biogenesis"/>
    <property type="evidence" value="ECO:0007669"/>
    <property type="project" value="UniProtKB-ARBA"/>
</dbReference>
<evidence type="ECO:0000256" key="1">
    <source>
        <dbReference type="ARBA" id="ARBA00004604"/>
    </source>
</evidence>
<feature type="compositionally biased region" description="Basic and acidic residues" evidence="11">
    <location>
        <begin position="24"/>
        <end position="34"/>
    </location>
</feature>
<evidence type="ECO:0000256" key="9">
    <source>
        <dbReference type="ARBA" id="ARBA00049117"/>
    </source>
</evidence>
<dbReference type="Proteomes" id="UP001558713">
    <property type="component" value="Unassembled WGS sequence"/>
</dbReference>
<keyword evidence="6" id="KW-0067">ATP-binding</keyword>
<sequence>MAADELMPSQRSHRARKSGPTMRKKSEIDKKKRGITVDKQHNFKAFAVKSALKAKRAKARTMEKEQRRMHLPTIDRTYGQPPPIVVVVQGPPGVGKSLVIKSLVKHYSRQNVPEVRGPITVVQAKYRRIQFVECPNDINAMVDCAKIADLALLLIDGSYGFEMETFEFLNIMQVHGFPRVMGVLTHLDKFKDVKKLRKTKQSLKHRFWTEIYNGAKLFYLSGLIHGKYSSREVINLARFISVIKPNPLTWRTSHPYLLADRLEDVTPPEKVEEDKKCDRNITLYGYLRGCNLKKGMKVHIAGVGDYSLAGVSALSDPCPLPSAAKKNTLKDRDKRFYAPMSGIGDLVYDKDAVYININDHLVQFSNPDDGKGEPTNKGKGRDVGEELVKSLQKPKYSIDEKLNKAFIDFYSKKTSASSEKKLEAEDAHQSLPEGSNTESSEESRSGDDEESNDIGESDAMFVTQDSNEDDAEEAEDVELDENEVEDDSTSDSSEDESGGYQIDDMDFGNISQWKAPLKEKARKKNPDLMQIVYGALGSSSTPWINENHEISDDDEDDDEEFFKPKGKQSKNLGGGRDLGYVNSEDCSKFVNYGNLKNWKEKVVCESIRDRFTTGDWSKAALRDQNSGTGNEGEDELFGDFEDLEIGENHNSHENVESGANQNEESEDVERKLKKLAKRADFDAKSNDPELNEDDSDKGDGNNPHSEAKEPGYVEKLKEELELRKQMNLLELNDLDEDTRIEIEGFQTGTYLRLEIHNVPYEMVDFFDPCHPVLVGGIGFGEDNVGFMQARLKKHRWHNKVLKTKDPIIVSIGWRRYQTLPVYATEERNGRYRMLKYTPEHMHCLATFWGPLVPPNTGFVAFQNLSNNQAGFRITATSVVLEFNHQVRIAKKIKLVGTPYKIKKKTAFIKGMFTSDLEITKFEGTAVRTVSGIRGQVKKAGKKMLDNKAEDGTVRCTFEDQIHSSDIVFLRAWTNVEVPEFYNPLTTALQPRDKTWKGMKTIGELRREQNIPIPVNKDSLYQPIERKKKKFNPLVVPKKLEEMLPFKSKTKDIPRRGRPPLDARRAVIMDPKERKDRAVLQKYVQMKQYKMEKKKIADQKKKEKYEAEKAKTEEISKKRRREERRERYRTEDKQKKKTRRSQD</sequence>
<dbReference type="PANTHER" id="PTHR12858">
    <property type="entry name" value="RIBOSOME BIOGENESIS PROTEIN"/>
    <property type="match status" value="1"/>
</dbReference>
<dbReference type="Pfam" id="PF22298">
    <property type="entry name" value="Tsr1_G-like"/>
    <property type="match status" value="1"/>
</dbReference>
<dbReference type="GO" id="GO:0016787">
    <property type="term" value="F:hydrolase activity"/>
    <property type="evidence" value="ECO:0007669"/>
    <property type="project" value="UniProtKB-KW"/>
</dbReference>
<dbReference type="SMART" id="SM00785">
    <property type="entry name" value="AARP2CN"/>
    <property type="match status" value="1"/>
</dbReference>
<evidence type="ECO:0000256" key="10">
    <source>
        <dbReference type="ARBA" id="ARBA00061391"/>
    </source>
</evidence>
<proteinExistence type="inferred from homology"/>
<feature type="region of interest" description="Disordered" evidence="11">
    <location>
        <begin position="615"/>
        <end position="636"/>
    </location>
</feature>
<feature type="region of interest" description="Disordered" evidence="11">
    <location>
        <begin position="1"/>
        <end position="34"/>
    </location>
</feature>
<dbReference type="InterPro" id="IPR030387">
    <property type="entry name" value="G_Bms1/Tsr1_dom"/>
</dbReference>
<feature type="region of interest" description="Disordered" evidence="11">
    <location>
        <begin position="650"/>
        <end position="669"/>
    </location>
</feature>
<keyword evidence="14" id="KW-1185">Reference proteome</keyword>
<dbReference type="InterPro" id="IPR012948">
    <property type="entry name" value="AARP2CN"/>
</dbReference>
<dbReference type="Pfam" id="PF04950">
    <property type="entry name" value="RIBIOP_C"/>
    <property type="match status" value="1"/>
</dbReference>
<comment type="subcellular location">
    <subcellularLocation>
        <location evidence="1">Nucleus</location>
        <location evidence="1">Nucleolus</location>
    </subcellularLocation>
</comment>
<dbReference type="GO" id="GO:0005524">
    <property type="term" value="F:ATP binding"/>
    <property type="evidence" value="ECO:0007669"/>
    <property type="project" value="UniProtKB-KW"/>
</dbReference>
<accession>A0ABD1A5H6</accession>
<dbReference type="GO" id="GO:0032040">
    <property type="term" value="C:small-subunit processome"/>
    <property type="evidence" value="ECO:0007669"/>
    <property type="project" value="UniProtKB-ARBA"/>
</dbReference>
<evidence type="ECO:0000256" key="5">
    <source>
        <dbReference type="ARBA" id="ARBA00022801"/>
    </source>
</evidence>
<dbReference type="InterPro" id="IPR039761">
    <property type="entry name" value="Bms1/Tsr1"/>
</dbReference>
<dbReference type="PROSITE" id="PS51714">
    <property type="entry name" value="G_BMS1"/>
    <property type="match status" value="1"/>
</dbReference>
<feature type="domain" description="Bms1-type G" evidence="12">
    <location>
        <begin position="81"/>
        <end position="246"/>
    </location>
</feature>
<keyword evidence="3" id="KW-0597">Phosphoprotein</keyword>
<feature type="region of interest" description="Disordered" evidence="11">
    <location>
        <begin position="417"/>
        <end position="511"/>
    </location>
</feature>
<dbReference type="GO" id="GO:0005525">
    <property type="term" value="F:GTP binding"/>
    <property type="evidence" value="ECO:0007669"/>
    <property type="project" value="UniProtKB-KW"/>
</dbReference>
<dbReference type="CDD" id="cd01882">
    <property type="entry name" value="BMS1"/>
    <property type="match status" value="1"/>
</dbReference>
<feature type="region of interest" description="Disordered" evidence="11">
    <location>
        <begin position="538"/>
        <end position="579"/>
    </location>
</feature>
<dbReference type="Pfam" id="PF08142">
    <property type="entry name" value="AARP2CN"/>
    <property type="match status" value="1"/>
</dbReference>
<feature type="compositionally biased region" description="Basic and acidic residues" evidence="11">
    <location>
        <begin position="677"/>
        <end position="687"/>
    </location>
</feature>
<reference evidence="13 14" key="1">
    <citation type="submission" date="2024-04" db="EMBL/GenBank/DDBJ databases">
        <title>Genome assembly C_amara_ONT_v2.</title>
        <authorList>
            <person name="Yant L."/>
            <person name="Moore C."/>
            <person name="Slenker M."/>
        </authorList>
    </citation>
    <scope>NUCLEOTIDE SEQUENCE [LARGE SCALE GENOMIC DNA]</scope>
    <source>
        <tissue evidence="13">Leaf</tissue>
    </source>
</reference>
<evidence type="ECO:0000256" key="6">
    <source>
        <dbReference type="ARBA" id="ARBA00022840"/>
    </source>
</evidence>
<feature type="compositionally biased region" description="Basic and acidic residues" evidence="11">
    <location>
        <begin position="1122"/>
        <end position="1142"/>
    </location>
</feature>
<feature type="compositionally biased region" description="Acidic residues" evidence="11">
    <location>
        <begin position="466"/>
        <end position="497"/>
    </location>
</feature>
<keyword evidence="8" id="KW-0539">Nucleus</keyword>
<evidence type="ECO:0000313" key="14">
    <source>
        <dbReference type="Proteomes" id="UP001558713"/>
    </source>
</evidence>
<feature type="region of interest" description="Disordered" evidence="11">
    <location>
        <begin position="363"/>
        <end position="385"/>
    </location>
</feature>
<feature type="region of interest" description="Disordered" evidence="11">
    <location>
        <begin position="677"/>
        <end position="712"/>
    </location>
</feature>
<feature type="compositionally biased region" description="Basic and acidic residues" evidence="11">
    <location>
        <begin position="418"/>
        <end position="428"/>
    </location>
</feature>
<evidence type="ECO:0000256" key="11">
    <source>
        <dbReference type="SAM" id="MobiDB-lite"/>
    </source>
</evidence>
<comment type="caution">
    <text evidence="13">The sequence shown here is derived from an EMBL/GenBank/DDBJ whole genome shotgun (WGS) entry which is preliminary data.</text>
</comment>
<keyword evidence="2" id="KW-0690">Ribosome biogenesis</keyword>
<dbReference type="FunFam" id="3.40.50.300:FF:000105">
    <property type="entry name" value="BMS1 ribosome biogenesis factor"/>
    <property type="match status" value="1"/>
</dbReference>
<dbReference type="GO" id="GO:0005654">
    <property type="term" value="C:nucleoplasm"/>
    <property type="evidence" value="ECO:0007669"/>
    <property type="project" value="UniProtKB-ARBA"/>
</dbReference>
<dbReference type="SMART" id="SM01362">
    <property type="entry name" value="DUF663"/>
    <property type="match status" value="1"/>
</dbReference>
<dbReference type="InterPro" id="IPR007034">
    <property type="entry name" value="BMS1_TSR1_C"/>
</dbReference>
<protein>
    <recommendedName>
        <fullName evidence="12">Bms1-type G domain-containing protein</fullName>
    </recommendedName>
</protein>
<feature type="compositionally biased region" description="Acidic residues" evidence="11">
    <location>
        <begin position="551"/>
        <end position="560"/>
    </location>
</feature>
<dbReference type="PANTHER" id="PTHR12858:SF2">
    <property type="entry name" value="RIBOSOME BIOGENESIS PROTEIN BMS1 HOMOLOG"/>
    <property type="match status" value="1"/>
</dbReference>
<evidence type="ECO:0000313" key="13">
    <source>
        <dbReference type="EMBL" id="KAL1202078.1"/>
    </source>
</evidence>
<keyword evidence="7" id="KW-0342">GTP-binding</keyword>
<dbReference type="AlphaFoldDB" id="A0ABD1A5H6"/>
<feature type="compositionally biased region" description="Basic and acidic residues" evidence="11">
    <location>
        <begin position="368"/>
        <end position="385"/>
    </location>
</feature>
<dbReference type="EMBL" id="JBANAX010000583">
    <property type="protein sequence ID" value="KAL1202078.1"/>
    <property type="molecule type" value="Genomic_DNA"/>
</dbReference>
<dbReference type="SUPFAM" id="SSF52540">
    <property type="entry name" value="P-loop containing nucleoside triphosphate hydrolases"/>
    <property type="match status" value="1"/>
</dbReference>
<evidence type="ECO:0000259" key="12">
    <source>
        <dbReference type="PROSITE" id="PS51714"/>
    </source>
</evidence>